<accession>B4G0I9</accession>
<dbReference type="SMART" id="SM00101">
    <property type="entry name" value="14_3_3"/>
    <property type="match status" value="1"/>
</dbReference>
<dbReference type="Gene3D" id="1.20.190.20">
    <property type="entry name" value="14-3-3 domain"/>
    <property type="match status" value="1"/>
</dbReference>
<dbReference type="PANTHER" id="PTHR18860">
    <property type="entry name" value="14-3-3 PROTEIN"/>
    <property type="match status" value="1"/>
</dbReference>
<organism evidence="3">
    <name type="scientific">Zea mays</name>
    <name type="common">Maize</name>
    <dbReference type="NCBI Taxonomy" id="4577"/>
    <lineage>
        <taxon>Eukaryota</taxon>
        <taxon>Viridiplantae</taxon>
        <taxon>Streptophyta</taxon>
        <taxon>Embryophyta</taxon>
        <taxon>Tracheophyta</taxon>
        <taxon>Spermatophyta</taxon>
        <taxon>Magnoliopsida</taxon>
        <taxon>Liliopsida</taxon>
        <taxon>Poales</taxon>
        <taxon>Poaceae</taxon>
        <taxon>PACMAD clade</taxon>
        <taxon>Panicoideae</taxon>
        <taxon>Andropogonodae</taxon>
        <taxon>Andropogoneae</taxon>
        <taxon>Tripsacinae</taxon>
        <taxon>Zea</taxon>
    </lineage>
</organism>
<feature type="domain" description="14-3-3" evidence="2">
    <location>
        <begin position="1"/>
        <end position="119"/>
    </location>
</feature>
<dbReference type="KEGG" id="zma:100274374"/>
<dbReference type="AlphaFoldDB" id="B4G0I9"/>
<dbReference type="InterPro" id="IPR023410">
    <property type="entry name" value="14-3-3_domain"/>
</dbReference>
<sequence length="120" mass="13892">MIEFMEKVVIQLILWSSLEEHYLLLVACKNVFGIRSASWCILSSIEYMEEGCVNMDCVTLIEDYHNKIEFELNKIYDGILKLFASHLPPSLTVPKSKVFYLKMKGDYYSSIHVYQVPCGV</sequence>
<proteinExistence type="evidence at transcript level"/>
<dbReference type="ExpressionAtlas" id="B4G0I9">
    <property type="expression patterns" value="baseline and differential"/>
</dbReference>
<evidence type="ECO:0000259" key="2">
    <source>
        <dbReference type="SMART" id="SM00101"/>
    </source>
</evidence>
<reference evidence="3" key="1">
    <citation type="journal article" date="2009" name="PLoS Genet.">
        <title>Sequencing, mapping, and analysis of 27,455 maize full-length cDNAs.</title>
        <authorList>
            <person name="Soderlund C."/>
            <person name="Descour A."/>
            <person name="Kudrna D."/>
            <person name="Bomhoff M."/>
            <person name="Boyd L."/>
            <person name="Currie J."/>
            <person name="Angelova A."/>
            <person name="Collura K."/>
            <person name="Wissotski M."/>
            <person name="Ashley E."/>
            <person name="Morrow D."/>
            <person name="Fernandes J."/>
            <person name="Walbot V."/>
            <person name="Yu Y."/>
        </authorList>
    </citation>
    <scope>NUCLEOTIDE SEQUENCE</scope>
    <source>
        <strain evidence="3">B73</strain>
    </source>
</reference>
<dbReference type="PRINTS" id="PR00305">
    <property type="entry name" value="1433ZETA"/>
</dbReference>
<evidence type="ECO:0000256" key="1">
    <source>
        <dbReference type="ARBA" id="ARBA00006141"/>
    </source>
</evidence>
<dbReference type="InterPro" id="IPR000308">
    <property type="entry name" value="14-3-3"/>
</dbReference>
<evidence type="ECO:0000313" key="3">
    <source>
        <dbReference type="EMBL" id="ACF87882.1"/>
    </source>
</evidence>
<dbReference type="InterPro" id="IPR036815">
    <property type="entry name" value="14-3-3_dom_sf"/>
</dbReference>
<dbReference type="OrthoDB" id="10260625at2759"/>
<dbReference type="GeneID" id="100274374"/>
<dbReference type="RefSeq" id="NP_001142206.1">
    <property type="nucleotide sequence ID" value="NM_001148734.1"/>
</dbReference>
<dbReference type="EMBL" id="BT042877">
    <property type="protein sequence ID" value="ACF87882.1"/>
    <property type="molecule type" value="mRNA"/>
</dbReference>
<name>B4G0I9_MAIZE</name>
<comment type="similarity">
    <text evidence="1">Belongs to the 14-3-3 family.</text>
</comment>
<dbReference type="Pfam" id="PF00244">
    <property type="entry name" value="14-3-3"/>
    <property type="match status" value="1"/>
</dbReference>
<dbReference type="SUPFAM" id="SSF48445">
    <property type="entry name" value="14-3-3 protein"/>
    <property type="match status" value="1"/>
</dbReference>
<protein>
    <recommendedName>
        <fullName evidence="2">14-3-3 domain-containing protein</fullName>
    </recommendedName>
</protein>